<name>A0A9W8QAZ5_AKAMU</name>
<dbReference type="KEGG" id="amus:LMH87_012037"/>
<dbReference type="Proteomes" id="UP001144673">
    <property type="component" value="Chromosome 4"/>
</dbReference>
<protein>
    <submittedName>
        <fullName evidence="1">Uncharacterized protein</fullName>
    </submittedName>
</protein>
<dbReference type="EMBL" id="JAJHUN010000009">
    <property type="protein sequence ID" value="KAJ4151331.1"/>
    <property type="molecule type" value="Genomic_DNA"/>
</dbReference>
<organism evidence="1 2">
    <name type="scientific">Akanthomyces muscarius</name>
    <name type="common">Entomopathogenic fungus</name>
    <name type="synonym">Lecanicillium muscarium</name>
    <dbReference type="NCBI Taxonomy" id="2231603"/>
    <lineage>
        <taxon>Eukaryota</taxon>
        <taxon>Fungi</taxon>
        <taxon>Dikarya</taxon>
        <taxon>Ascomycota</taxon>
        <taxon>Pezizomycotina</taxon>
        <taxon>Sordariomycetes</taxon>
        <taxon>Hypocreomycetidae</taxon>
        <taxon>Hypocreales</taxon>
        <taxon>Cordycipitaceae</taxon>
        <taxon>Akanthomyces</taxon>
    </lineage>
</organism>
<evidence type="ECO:0000313" key="1">
    <source>
        <dbReference type="EMBL" id="KAJ4151331.1"/>
    </source>
</evidence>
<sequence length="68" mass="7467">MNLRGASNTRSYLRVFTSTRKGSSVKLASPWPARAGLMMDALSLIGDQPESFEVGSSDKLAKKRRFCS</sequence>
<comment type="caution">
    <text evidence="1">The sequence shown here is derived from an EMBL/GenBank/DDBJ whole genome shotgun (WGS) entry which is preliminary data.</text>
</comment>
<dbReference type="AlphaFoldDB" id="A0A9W8QAZ5"/>
<dbReference type="RefSeq" id="XP_056053045.1">
    <property type="nucleotide sequence ID" value="XM_056201276.1"/>
</dbReference>
<gene>
    <name evidence="1" type="ORF">LMH87_012037</name>
</gene>
<accession>A0A9W8QAZ5</accession>
<evidence type="ECO:0000313" key="2">
    <source>
        <dbReference type="Proteomes" id="UP001144673"/>
    </source>
</evidence>
<dbReference type="GeneID" id="80899196"/>
<keyword evidence="2" id="KW-1185">Reference proteome</keyword>
<reference evidence="1" key="1">
    <citation type="journal article" date="2023" name="Access Microbiol">
        <title>De-novo genome assembly for Akanthomyces muscarius, a biocontrol agent of insect agricultural pests.</title>
        <authorList>
            <person name="Erdos Z."/>
            <person name="Studholme D.J."/>
            <person name="Raymond B."/>
            <person name="Sharma M."/>
        </authorList>
    </citation>
    <scope>NUCLEOTIDE SEQUENCE</scope>
    <source>
        <strain evidence="1">Ve6</strain>
    </source>
</reference>
<proteinExistence type="predicted"/>